<evidence type="ECO:0000313" key="9">
    <source>
        <dbReference type="EMBL" id="KAG4423890.1"/>
    </source>
</evidence>
<keyword evidence="3 7" id="KW-0732">Signal</keyword>
<dbReference type="EMBL" id="JAFJYH010000028">
    <property type="protein sequence ID" value="KAG4423890.1"/>
    <property type="molecule type" value="Genomic_DNA"/>
</dbReference>
<feature type="domain" description="WSC" evidence="8">
    <location>
        <begin position="356"/>
        <end position="447"/>
    </location>
</feature>
<dbReference type="InterPro" id="IPR002889">
    <property type="entry name" value="WSC_carb-bd"/>
</dbReference>
<evidence type="ECO:0000259" key="8">
    <source>
        <dbReference type="PROSITE" id="PS51212"/>
    </source>
</evidence>
<proteinExistence type="predicted"/>
<dbReference type="Proteomes" id="UP000664132">
    <property type="component" value="Unassembled WGS sequence"/>
</dbReference>
<evidence type="ECO:0000313" key="10">
    <source>
        <dbReference type="Proteomes" id="UP000664132"/>
    </source>
</evidence>
<feature type="signal peptide" evidence="7">
    <location>
        <begin position="1"/>
        <end position="17"/>
    </location>
</feature>
<dbReference type="PANTHER" id="PTHR24269">
    <property type="entry name" value="KREMEN PROTEIN"/>
    <property type="match status" value="1"/>
</dbReference>
<comment type="subcellular location">
    <subcellularLocation>
        <location evidence="1">Membrane</location>
        <topology evidence="1">Single-pass membrane protein</topology>
    </subcellularLocation>
</comment>
<evidence type="ECO:0000256" key="1">
    <source>
        <dbReference type="ARBA" id="ARBA00004167"/>
    </source>
</evidence>
<organism evidence="9 10">
    <name type="scientific">Cadophora malorum</name>
    <dbReference type="NCBI Taxonomy" id="108018"/>
    <lineage>
        <taxon>Eukaryota</taxon>
        <taxon>Fungi</taxon>
        <taxon>Dikarya</taxon>
        <taxon>Ascomycota</taxon>
        <taxon>Pezizomycotina</taxon>
        <taxon>Leotiomycetes</taxon>
        <taxon>Helotiales</taxon>
        <taxon>Ploettnerulaceae</taxon>
        <taxon>Cadophora</taxon>
    </lineage>
</organism>
<dbReference type="PROSITE" id="PS51212">
    <property type="entry name" value="WSC"/>
    <property type="match status" value="5"/>
</dbReference>
<feature type="domain" description="WSC" evidence="8">
    <location>
        <begin position="559"/>
        <end position="648"/>
    </location>
</feature>
<feature type="domain" description="WSC" evidence="8">
    <location>
        <begin position="460"/>
        <end position="550"/>
    </location>
</feature>
<keyword evidence="10" id="KW-1185">Reference proteome</keyword>
<evidence type="ECO:0000256" key="4">
    <source>
        <dbReference type="ARBA" id="ARBA00022989"/>
    </source>
</evidence>
<reference evidence="9" key="1">
    <citation type="submission" date="2021-02" db="EMBL/GenBank/DDBJ databases">
        <title>Genome sequence Cadophora malorum strain M34.</title>
        <authorList>
            <person name="Stefanovic E."/>
            <person name="Vu D."/>
            <person name="Scully C."/>
            <person name="Dijksterhuis J."/>
            <person name="Roader J."/>
            <person name="Houbraken J."/>
        </authorList>
    </citation>
    <scope>NUCLEOTIDE SEQUENCE</scope>
    <source>
        <strain evidence="9">M34</strain>
    </source>
</reference>
<accession>A0A8H8BTU4</accession>
<sequence>MHPSFICLSLLALGTWAQVSTVYVVKRAVTYAQTCTNYNTVTLGGNQLLTTAFFSSACNSPLIAGPFVTQDCFTGAVLAISSCAAPVTASACVSSTTTRTSTTFLLNALGIQIAIGTGTTTIATSTCSSPVFPPNPLQSAAGTVCIADNIGGVRSLSGPSTSSSAMTNAACKTYCTSLGFAYSGTEYSSECYCGNTLPTVASSSCNMACSASGSTEICGGPNALSVSTNTAIVASNAVAASWTNQGCYSDNFPSRVLASTSTTSSTMTIEKCINFCNGENYILAGLENGYECYCANTLRSDGVTYGVAGQSGCTFTCSGNSTQACGGNNVLSLYSKNSGAPPVAAAAVPVPASSNGYTYVACYVDQTSAGRTLGVNKSFIASVDACITTCNTASFRFAGVENRNECWCDNVLRSSTPLAANNCLLPCTGTPSQNCGGINAIGVYQGTASTAVTIPPQAGGYTYLDSYIDSAQARLLSVQQNLASNTVDNCNRACSNGGYTYAGVEFGSQCFCGSTLSGSATGGQTPNMICTGNSSQFCGGNNMLQVYMGTPTPTVLTAPVTDGQCVADNTNNVRTLSTFMGASSSITPAACRTSCVGFVYYGVEYGSECWCGNSFPSSTVVSTQCVMPCSGDGSQICGGSYALNMYNS</sequence>
<dbReference type="Pfam" id="PF01822">
    <property type="entry name" value="WSC"/>
    <property type="match status" value="5"/>
</dbReference>
<evidence type="ECO:0000256" key="2">
    <source>
        <dbReference type="ARBA" id="ARBA00022692"/>
    </source>
</evidence>
<evidence type="ECO:0000256" key="6">
    <source>
        <dbReference type="ARBA" id="ARBA00023180"/>
    </source>
</evidence>
<keyword evidence="4" id="KW-1133">Transmembrane helix</keyword>
<name>A0A8H8BTU4_9HELO</name>
<dbReference type="OrthoDB" id="2019572at2759"/>
<dbReference type="GO" id="GO:0005886">
    <property type="term" value="C:plasma membrane"/>
    <property type="evidence" value="ECO:0007669"/>
    <property type="project" value="TreeGrafter"/>
</dbReference>
<dbReference type="InterPro" id="IPR051836">
    <property type="entry name" value="Kremen_rcpt"/>
</dbReference>
<evidence type="ECO:0000256" key="7">
    <source>
        <dbReference type="SAM" id="SignalP"/>
    </source>
</evidence>
<feature type="domain" description="WSC" evidence="8">
    <location>
        <begin position="241"/>
        <end position="337"/>
    </location>
</feature>
<dbReference type="PANTHER" id="PTHR24269:SF16">
    <property type="entry name" value="PROTEIN SLG1"/>
    <property type="match status" value="1"/>
</dbReference>
<keyword evidence="2" id="KW-0812">Transmembrane</keyword>
<evidence type="ECO:0000256" key="3">
    <source>
        <dbReference type="ARBA" id="ARBA00022729"/>
    </source>
</evidence>
<keyword evidence="6" id="KW-0325">Glycoprotein</keyword>
<comment type="caution">
    <text evidence="9">The sequence shown here is derived from an EMBL/GenBank/DDBJ whole genome shotgun (WGS) entry which is preliminary data.</text>
</comment>
<dbReference type="AlphaFoldDB" id="A0A8H8BTU4"/>
<feature type="domain" description="WSC" evidence="8">
    <location>
        <begin position="139"/>
        <end position="230"/>
    </location>
</feature>
<gene>
    <name evidence="9" type="ORF">IFR04_003035</name>
</gene>
<keyword evidence="5" id="KW-0472">Membrane</keyword>
<protein>
    <recommendedName>
        <fullName evidence="8">WSC domain-containing protein</fullName>
    </recommendedName>
</protein>
<dbReference type="SMART" id="SM00321">
    <property type="entry name" value="WSC"/>
    <property type="match status" value="5"/>
</dbReference>
<evidence type="ECO:0000256" key="5">
    <source>
        <dbReference type="ARBA" id="ARBA00023136"/>
    </source>
</evidence>
<feature type="chain" id="PRO_5034385587" description="WSC domain-containing protein" evidence="7">
    <location>
        <begin position="18"/>
        <end position="648"/>
    </location>
</feature>